<dbReference type="PANTHER" id="PTHR39330">
    <property type="entry name" value="ETHANOLAMINE AMMONIA-LYASE LIGHT CHAIN"/>
    <property type="match status" value="1"/>
</dbReference>
<evidence type="ECO:0000256" key="1">
    <source>
        <dbReference type="ARBA" id="ARBA00022628"/>
    </source>
</evidence>
<dbReference type="RefSeq" id="WP_260561759.1">
    <property type="nucleotide sequence ID" value="NZ_BAABEC010000189.1"/>
</dbReference>
<proteinExistence type="inferred from homology"/>
<dbReference type="Proteomes" id="UP001060261">
    <property type="component" value="Chromosome"/>
</dbReference>
<feature type="binding site" evidence="5">
    <location>
        <position position="169"/>
    </location>
    <ligand>
        <name>adenosylcob(III)alamin</name>
        <dbReference type="ChEBI" id="CHEBI:18408"/>
    </ligand>
</feature>
<dbReference type="NCBIfam" id="NF003971">
    <property type="entry name" value="PRK05465.1"/>
    <property type="match status" value="1"/>
</dbReference>
<evidence type="ECO:0000256" key="4">
    <source>
        <dbReference type="ARBA" id="ARBA00024446"/>
    </source>
</evidence>
<dbReference type="Pfam" id="PF05985">
    <property type="entry name" value="EutC"/>
    <property type="match status" value="1"/>
</dbReference>
<keyword evidence="7" id="KW-1185">Reference proteome</keyword>
<dbReference type="EC" id="4.3.1.7" evidence="5"/>
<evidence type="ECO:0000256" key="2">
    <source>
        <dbReference type="ARBA" id="ARBA00023239"/>
    </source>
</evidence>
<sequence length="260" mass="27937">MSELDETTPWQTLQAFTDARIALGRAGTSLPTREVLKFGQAHAAARDAVWTAADFGPLLEEWPDAVEIRSQAGSRAEYLRRPDLGRRLHPDSKALLAASNLPTPDVLIIVGDGLSAAALAHAPALLRELLPLLGRLSVQLLLARQCRVALADGAGELLRGGVSLIILGERPGLSSFDSLGAYLTFAPRVGKLDSERNCVSNIRPGGLEIPQAARRTAYLLRESLRRELSGVTLKDESGRILDAPLPLDPLPCPAPQCPQR</sequence>
<dbReference type="InterPro" id="IPR009246">
    <property type="entry name" value="EutC"/>
</dbReference>
<keyword evidence="3 5" id="KW-0170">Cobalt</keyword>
<dbReference type="EMBL" id="CP104213">
    <property type="protein sequence ID" value="UWX65503.1"/>
    <property type="molecule type" value="Genomic_DNA"/>
</dbReference>
<comment type="pathway">
    <text evidence="5">Amine and polyamine degradation; ethanolamine degradation.</text>
</comment>
<dbReference type="PANTHER" id="PTHR39330:SF1">
    <property type="entry name" value="ETHANOLAMINE AMMONIA-LYASE SMALL SUBUNIT"/>
    <property type="match status" value="1"/>
</dbReference>
<evidence type="ECO:0000313" key="7">
    <source>
        <dbReference type="Proteomes" id="UP001060261"/>
    </source>
</evidence>
<dbReference type="InterPro" id="IPR042255">
    <property type="entry name" value="EutC_N"/>
</dbReference>
<evidence type="ECO:0000313" key="6">
    <source>
        <dbReference type="EMBL" id="UWX65503.1"/>
    </source>
</evidence>
<dbReference type="HAMAP" id="MF_00601">
    <property type="entry name" value="EutC"/>
    <property type="match status" value="1"/>
</dbReference>
<dbReference type="GO" id="GO:0008851">
    <property type="term" value="F:ethanolamine ammonia-lyase activity"/>
    <property type="evidence" value="ECO:0007669"/>
    <property type="project" value="UniProtKB-EC"/>
</dbReference>
<keyword evidence="4 5" id="KW-1283">Bacterial microcompartment</keyword>
<comment type="subunit">
    <text evidence="5">The basic unit is a heterodimer which dimerizes to form tetramers. The heterotetramers trimerize; 6 large subunits form a core ring with 6 small subunits projecting outwards.</text>
</comment>
<comment type="similarity">
    <text evidence="5">Belongs to the EutC family.</text>
</comment>
<feature type="binding site" evidence="5">
    <location>
        <position position="148"/>
    </location>
    <ligand>
        <name>adenosylcob(III)alamin</name>
        <dbReference type="ChEBI" id="CHEBI:18408"/>
    </ligand>
</feature>
<name>A0ABY5YL02_9DEIO</name>
<comment type="cofactor">
    <cofactor evidence="5">
        <name>adenosylcob(III)alamin</name>
        <dbReference type="ChEBI" id="CHEBI:18408"/>
    </cofactor>
    <text evidence="5">Binds between the large and small subunits.</text>
</comment>
<dbReference type="Gene3D" id="3.40.50.11240">
    <property type="entry name" value="Ethanolamine ammonia-lyase light chain (EutC)"/>
    <property type="match status" value="1"/>
</dbReference>
<keyword evidence="1 5" id="KW-0846">Cobalamin</keyword>
<organism evidence="6 7">
    <name type="scientific">Deinococcus rubellus</name>
    <dbReference type="NCBI Taxonomy" id="1889240"/>
    <lineage>
        <taxon>Bacteria</taxon>
        <taxon>Thermotogati</taxon>
        <taxon>Deinococcota</taxon>
        <taxon>Deinococci</taxon>
        <taxon>Deinococcales</taxon>
        <taxon>Deinococcaceae</taxon>
        <taxon>Deinococcus</taxon>
    </lineage>
</organism>
<keyword evidence="2 5" id="KW-0456">Lyase</keyword>
<evidence type="ECO:0000256" key="5">
    <source>
        <dbReference type="HAMAP-Rule" id="MF_00601"/>
    </source>
</evidence>
<dbReference type="InterPro" id="IPR042251">
    <property type="entry name" value="EutC_C"/>
</dbReference>
<reference evidence="6" key="1">
    <citation type="submission" date="2022-09" db="EMBL/GenBank/DDBJ databases">
        <title>genome sequence of Deinococcus rubellus.</title>
        <authorList>
            <person name="Srinivasan S."/>
        </authorList>
    </citation>
    <scope>NUCLEOTIDE SEQUENCE</scope>
    <source>
        <strain evidence="6">Ant6</strain>
    </source>
</reference>
<gene>
    <name evidence="5 6" type="primary">eutC</name>
    <name evidence="6" type="ORF">N0D28_07595</name>
</gene>
<comment type="function">
    <text evidence="5">Catalyzes the deamination of various vicinal amino-alcohols to oxo compounds. Allows this organism to utilize ethanolamine as the sole source of nitrogen and carbon in the presence of external vitamin B12.</text>
</comment>
<dbReference type="PIRSF" id="PIRSF018982">
    <property type="entry name" value="EutC"/>
    <property type="match status" value="1"/>
</dbReference>
<comment type="catalytic activity">
    <reaction evidence="5">
        <text>ethanolamine = acetaldehyde + NH4(+)</text>
        <dbReference type="Rhea" id="RHEA:15313"/>
        <dbReference type="ChEBI" id="CHEBI:15343"/>
        <dbReference type="ChEBI" id="CHEBI:28938"/>
        <dbReference type="ChEBI" id="CHEBI:57603"/>
        <dbReference type="EC" id="4.3.1.7"/>
    </reaction>
</comment>
<feature type="binding site" evidence="5">
    <location>
        <position position="198"/>
    </location>
    <ligand>
        <name>adenosylcob(III)alamin</name>
        <dbReference type="ChEBI" id="CHEBI:18408"/>
    </ligand>
</feature>
<evidence type="ECO:0000256" key="3">
    <source>
        <dbReference type="ARBA" id="ARBA00023285"/>
    </source>
</evidence>
<dbReference type="Gene3D" id="1.10.30.40">
    <property type="entry name" value="Ethanolamine ammonia-lyase light chain (EutC), N-terminal domain"/>
    <property type="match status" value="1"/>
</dbReference>
<accession>A0ABY5YL02</accession>
<comment type="subcellular location">
    <subcellularLocation>
        <location evidence="5">Bacterial microcompartment</location>
    </subcellularLocation>
</comment>
<protein>
    <recommendedName>
        <fullName evidence="5">Ethanolamine ammonia-lyase small subunit</fullName>
        <shortName evidence="5">EAL small subunit</shortName>
        <ecNumber evidence="5">4.3.1.7</ecNumber>
    </recommendedName>
</protein>